<gene>
    <name evidence="7" type="ORF">SAMN05216198_1159</name>
</gene>
<dbReference type="PANTHER" id="PTHR43403">
    <property type="entry name" value="NAD-SPECIFIC GLUTAMATE DEHYDROGENASE"/>
    <property type="match status" value="1"/>
</dbReference>
<dbReference type="GO" id="GO:0004352">
    <property type="term" value="F:glutamate dehydrogenase (NAD+) activity"/>
    <property type="evidence" value="ECO:0007669"/>
    <property type="project" value="InterPro"/>
</dbReference>
<keyword evidence="1" id="KW-0560">Oxidoreductase</keyword>
<dbReference type="Gene3D" id="3.40.50.720">
    <property type="entry name" value="NAD(P)-binding Rossmann-like Domain"/>
    <property type="match status" value="1"/>
</dbReference>
<dbReference type="InterPro" id="IPR049058">
    <property type="entry name" value="NAD_Glu_DH_HM2"/>
</dbReference>
<dbReference type="GO" id="GO:0006538">
    <property type="term" value="P:L-glutamate catabolic process"/>
    <property type="evidence" value="ECO:0007669"/>
    <property type="project" value="InterPro"/>
</dbReference>
<dbReference type="InterPro" id="IPR048381">
    <property type="entry name" value="GDH_C"/>
</dbReference>
<protein>
    <submittedName>
        <fullName evidence="7">Glutamate dehydrogenase (NAD)</fullName>
    </submittedName>
</protein>
<dbReference type="SUPFAM" id="SSF53223">
    <property type="entry name" value="Aminoacid dehydrogenase-like, N-terminal domain"/>
    <property type="match status" value="1"/>
</dbReference>
<evidence type="ECO:0000259" key="6">
    <source>
        <dbReference type="Pfam" id="PF21077"/>
    </source>
</evidence>
<organism evidence="7 8">
    <name type="scientific">Halopseudomonas litoralis</name>
    <dbReference type="NCBI Taxonomy" id="797277"/>
    <lineage>
        <taxon>Bacteria</taxon>
        <taxon>Pseudomonadati</taxon>
        <taxon>Pseudomonadota</taxon>
        <taxon>Gammaproteobacteria</taxon>
        <taxon>Pseudomonadales</taxon>
        <taxon>Pseudomonadaceae</taxon>
        <taxon>Halopseudomonas</taxon>
    </lineage>
</organism>
<dbReference type="InterPro" id="IPR007780">
    <property type="entry name" value="NAD_Glu_DH_bac"/>
</dbReference>
<dbReference type="InterPro" id="IPR049064">
    <property type="entry name" value="NAD_Glu_DH_ACT3"/>
</dbReference>
<feature type="domain" description="NAD-glutamate dehydrogenase ACT2" evidence="5">
    <location>
        <begin position="405"/>
        <end position="494"/>
    </location>
</feature>
<dbReference type="STRING" id="797277.SAMN05216198_1159"/>
<feature type="domain" description="NAD-glutamate dehydrogenase catalytic" evidence="2">
    <location>
        <begin position="726"/>
        <end position="1220"/>
    </location>
</feature>
<dbReference type="InterPro" id="IPR028971">
    <property type="entry name" value="NAD-GDH_cat"/>
</dbReference>
<dbReference type="Pfam" id="PF21078">
    <property type="entry name" value="GDH_HM3"/>
    <property type="match status" value="1"/>
</dbReference>
<dbReference type="Proteomes" id="UP000243426">
    <property type="component" value="Chromosome I"/>
</dbReference>
<proteinExistence type="predicted"/>
<dbReference type="InterPro" id="IPR024727">
    <property type="entry name" value="NAD_Glu_DH_N_ACT1"/>
</dbReference>
<keyword evidence="8" id="KW-1185">Reference proteome</keyword>
<dbReference type="InterPro" id="IPR049056">
    <property type="entry name" value="NAD_Glu_DH_HM3"/>
</dbReference>
<dbReference type="InterPro" id="IPR049062">
    <property type="entry name" value="NAD_Glu_DH_ACT2"/>
</dbReference>
<dbReference type="Pfam" id="PF21076">
    <property type="entry name" value="GDH_ACT2"/>
    <property type="match status" value="1"/>
</dbReference>
<feature type="domain" description="NAD-glutamate dehydrogenase N-terminal ACT1" evidence="4">
    <location>
        <begin position="35"/>
        <end position="178"/>
    </location>
</feature>
<reference evidence="8" key="1">
    <citation type="submission" date="2016-10" db="EMBL/GenBank/DDBJ databases">
        <authorList>
            <person name="Varghese N."/>
            <person name="Submissions S."/>
        </authorList>
    </citation>
    <scope>NUCLEOTIDE SEQUENCE [LARGE SCALE GENOMIC DNA]</scope>
    <source>
        <strain evidence="8">2SM5</strain>
    </source>
</reference>
<evidence type="ECO:0000256" key="1">
    <source>
        <dbReference type="ARBA" id="ARBA00023002"/>
    </source>
</evidence>
<evidence type="ECO:0000259" key="2">
    <source>
        <dbReference type="Pfam" id="PF05088"/>
    </source>
</evidence>
<evidence type="ECO:0000259" key="3">
    <source>
        <dbReference type="Pfam" id="PF21074"/>
    </source>
</evidence>
<dbReference type="InterPro" id="IPR049059">
    <property type="entry name" value="NAD_Glu_DH_HM1"/>
</dbReference>
<sequence>MAFIVASDRNEFLQIIQQRLQTLVEPADAADIALFAEHFFSIATLDELLTRQDTDLLGSVLSFWHMLQHFDQPTGNIRVFNPQVQGHGWQSAHTVVQLLHVDSPFLVDSVRIELNRQGCAIHMLQNSLFKVARDADGQLQALHPASADGEGLRAESVMHIEVDRRAAPAELKALQDGLQEALLHVETAVSAFEPMQRQARELIVRLQGSGFDWFDDDTRQEAAAFLDWLLEHFTFLGYTRFAIRDGGREGRLGIQPDHSLGIAALEPPEDNIEGLPASVLDYLHSPLLVSFAKGAQNSRVHRPAYPDYVSIREVNAEGEVILEHRFAGLYTSRVYSADVRNIPWLRRKVDGVRRESGFEAHSHLGKELNQVLQILPRDDLFQMSQQQLSDTAMGIVQIQERAQIRIFLRRGNYAQFYYCLAYVPRDIYSTAIRRQIQQVLMARLEASASEFWTYFSESPLARVQFILSVDPRRNLEIDHVKIEQDVIQACRSWDDDYAEQLRDRLGEAAAIEALARFGTEFPPGYSKRFNPATGVVDIQHLLALDSENPLAMSFYQPLERKAGELHCKLYHLGGPLPLSDVMPVLDNLGLRVLGEFPFQIRLQDGQSYWIHDFVFSSTLDPSMDIEDVNQLFREAFSAIWNGQAENDGFNRLILLAGIQWREVALLRAFARYIKQIRMGFELPYIAGTLINHAPIARELVRLFKTRFLLARKASANELEDRLEQAITGALEGVAVLNEDRILRRFLALIKATVRTNFYQSDAQGEPKNYISLKFDPSGIPELPLPRPMYEIFVYSPRVEGVHLRGGKVARGGLRWSDREEDYRTEVLGLVKAQQVKNAVIVPVGAKGGFVPRRLPVGADRDEIQQEAIACYRIFIQGLLDLTDNLVDGQVVPPQQVIRHDGDDYYMVVAADKGTASFSDIANGIAADYGFWMGDAFASGGSAGYDHKAMGITARGAWISVQRHFRELGINVQQDPITVIGIGDMSGDVFGNGLLRSRSVKLLAAFNHLNIFIDPDPDPERSFEERQRLYDLPRSSWTDYDPELISAGGGVFPRSLKQIRLTPEMKEVFDISEDQLTPAELINRLLQAPVDLLWNGGIGTYIKASTESHADVGDKANDAVRVDGCELRCKVIGEGGNLGVTQLGRIEYCLNGGAANTDFIDNAGGVDCSDHEVNIKILLNEVVAAGDMTGKQRNQLLADMTEAVAGLVLSNNYQQTQAISLAQGQATRAMAEYRRFISAMESSGKLNRALEFLPEDDQLADRAAKGTGLTRPELSVLISYSKADLKERLAASEVPEDTWLAREMATAFPPQLVREHTAALAGHRLRREIIATQLANNLVNHMGITFLRRMEQSTGASAGRIVAAYVVARDVFRLMEQFDSIAKLDYQLPAAVQIELMDELMRLARRATRWFLRRRGPGGSPEEQMQTAALVAHFAPQIQALDEHFDEMLEGSVRQLWESRVEHYTAADVPVPIARLVAGAAHFYTMLGVIDAADVTGQPAQRVAQVFFALGSELQITWFANQINALPVDSHWQALAREAYRDELENQLGYMTISVLQTSDRDQPVDELLSSWLDHNRLLVQRWQLLLTELRSTGQNDYPMIAVAMRELTDLAGNARQATMENHAGTDH</sequence>
<dbReference type="Pfam" id="PF21073">
    <property type="entry name" value="GDH_HM1"/>
    <property type="match status" value="1"/>
</dbReference>
<dbReference type="Pfam" id="PF21074">
    <property type="entry name" value="GDH_C"/>
    <property type="match status" value="1"/>
</dbReference>
<dbReference type="Pfam" id="PF21079">
    <property type="entry name" value="GDH_HM2"/>
    <property type="match status" value="1"/>
</dbReference>
<name>A0A1H1PD28_9GAMM</name>
<dbReference type="EMBL" id="LT629748">
    <property type="protein sequence ID" value="SDS09171.1"/>
    <property type="molecule type" value="Genomic_DNA"/>
</dbReference>
<dbReference type="PANTHER" id="PTHR43403:SF1">
    <property type="entry name" value="NAD-SPECIFIC GLUTAMATE DEHYDROGENASE"/>
    <property type="match status" value="1"/>
</dbReference>
<dbReference type="RefSeq" id="WP_090272457.1">
    <property type="nucleotide sequence ID" value="NZ_LT629748.1"/>
</dbReference>
<accession>A0A1H1PD28</accession>
<dbReference type="InterPro" id="IPR036291">
    <property type="entry name" value="NAD(P)-bd_dom_sf"/>
</dbReference>
<evidence type="ECO:0000259" key="5">
    <source>
        <dbReference type="Pfam" id="PF21076"/>
    </source>
</evidence>
<evidence type="ECO:0000259" key="4">
    <source>
        <dbReference type="Pfam" id="PF21075"/>
    </source>
</evidence>
<dbReference type="Pfam" id="PF21077">
    <property type="entry name" value="GDH_ACT3"/>
    <property type="match status" value="1"/>
</dbReference>
<evidence type="ECO:0000313" key="7">
    <source>
        <dbReference type="EMBL" id="SDS09171.1"/>
    </source>
</evidence>
<dbReference type="OrthoDB" id="9758052at2"/>
<dbReference type="SUPFAM" id="SSF51735">
    <property type="entry name" value="NAD(P)-binding Rossmann-fold domains"/>
    <property type="match status" value="1"/>
</dbReference>
<dbReference type="GO" id="GO:0004069">
    <property type="term" value="F:L-aspartate:2-oxoglutarate aminotransferase activity"/>
    <property type="evidence" value="ECO:0007669"/>
    <property type="project" value="InterPro"/>
</dbReference>
<feature type="domain" description="NAD-glutamate dehydrogenase ACT3" evidence="6">
    <location>
        <begin position="549"/>
        <end position="627"/>
    </location>
</feature>
<dbReference type="Pfam" id="PF05088">
    <property type="entry name" value="Bac_GDH_CD"/>
    <property type="match status" value="1"/>
</dbReference>
<dbReference type="Pfam" id="PF21075">
    <property type="entry name" value="GDH_ACT1"/>
    <property type="match status" value="1"/>
</dbReference>
<evidence type="ECO:0000313" key="8">
    <source>
        <dbReference type="Proteomes" id="UP000243426"/>
    </source>
</evidence>
<dbReference type="PIRSF" id="PIRSF036761">
    <property type="entry name" value="GDH_Mll4104"/>
    <property type="match status" value="1"/>
</dbReference>
<dbReference type="InterPro" id="IPR046346">
    <property type="entry name" value="Aminoacid_DH-like_N_sf"/>
</dbReference>
<feature type="domain" description="NAD-specific glutamate dehydrogenase C-terminal" evidence="3">
    <location>
        <begin position="1265"/>
        <end position="1608"/>
    </location>
</feature>